<dbReference type="InterPro" id="IPR046947">
    <property type="entry name" value="LytR-like"/>
</dbReference>
<evidence type="ECO:0000313" key="4">
    <source>
        <dbReference type="EMBL" id="NEY70889.1"/>
    </source>
</evidence>
<organism evidence="4 5">
    <name type="scientific">Bacillus mesophilus</name>
    <dbReference type="NCBI Taxonomy" id="1808955"/>
    <lineage>
        <taxon>Bacteria</taxon>
        <taxon>Bacillati</taxon>
        <taxon>Bacillota</taxon>
        <taxon>Bacilli</taxon>
        <taxon>Bacillales</taxon>
        <taxon>Bacillaceae</taxon>
        <taxon>Bacillus</taxon>
    </lineage>
</organism>
<dbReference type="EMBL" id="JAAIWM010000001">
    <property type="protein sequence ID" value="NEY70889.1"/>
    <property type="molecule type" value="Genomic_DNA"/>
</dbReference>
<protein>
    <submittedName>
        <fullName evidence="4">Response regulator transcription factor</fullName>
    </submittedName>
</protein>
<dbReference type="InterPro" id="IPR011006">
    <property type="entry name" value="CheY-like_superfamily"/>
</dbReference>
<dbReference type="PROSITE" id="PS50110">
    <property type="entry name" value="RESPONSE_REGULATORY"/>
    <property type="match status" value="1"/>
</dbReference>
<dbReference type="InterPro" id="IPR001789">
    <property type="entry name" value="Sig_transdc_resp-reg_receiver"/>
</dbReference>
<keyword evidence="5" id="KW-1185">Reference proteome</keyword>
<evidence type="ECO:0000256" key="1">
    <source>
        <dbReference type="PROSITE-ProRule" id="PRU00169"/>
    </source>
</evidence>
<feature type="domain" description="Response regulatory" evidence="2">
    <location>
        <begin position="3"/>
        <end position="117"/>
    </location>
</feature>
<dbReference type="SMART" id="SM00448">
    <property type="entry name" value="REC"/>
    <property type="match status" value="1"/>
</dbReference>
<dbReference type="GO" id="GO:0003677">
    <property type="term" value="F:DNA binding"/>
    <property type="evidence" value="ECO:0007669"/>
    <property type="project" value="InterPro"/>
</dbReference>
<dbReference type="PANTHER" id="PTHR37299:SF1">
    <property type="entry name" value="STAGE 0 SPORULATION PROTEIN A HOMOLOG"/>
    <property type="match status" value="1"/>
</dbReference>
<accession>A0A6M0Q510</accession>
<dbReference type="Gene3D" id="2.40.50.1020">
    <property type="entry name" value="LytTr DNA-binding domain"/>
    <property type="match status" value="1"/>
</dbReference>
<dbReference type="InterPro" id="IPR007492">
    <property type="entry name" value="LytTR_DNA-bd_dom"/>
</dbReference>
<keyword evidence="1" id="KW-0597">Phosphoprotein</keyword>
<feature type="modified residue" description="4-aspartylphosphate" evidence="1">
    <location>
        <position position="54"/>
    </location>
</feature>
<dbReference type="PROSITE" id="PS50930">
    <property type="entry name" value="HTH_LYTTR"/>
    <property type="match status" value="1"/>
</dbReference>
<name>A0A6M0Q510_9BACI</name>
<dbReference type="Gene3D" id="3.40.50.2300">
    <property type="match status" value="1"/>
</dbReference>
<evidence type="ECO:0000313" key="5">
    <source>
        <dbReference type="Proteomes" id="UP000481043"/>
    </source>
</evidence>
<dbReference type="RefSeq" id="WP_163177901.1">
    <property type="nucleotide sequence ID" value="NZ_JAAIWM010000001.1"/>
</dbReference>
<evidence type="ECO:0000259" key="2">
    <source>
        <dbReference type="PROSITE" id="PS50110"/>
    </source>
</evidence>
<feature type="domain" description="HTH LytTR-type" evidence="3">
    <location>
        <begin position="135"/>
        <end position="241"/>
    </location>
</feature>
<dbReference type="Proteomes" id="UP000481043">
    <property type="component" value="Unassembled WGS sequence"/>
</dbReference>
<dbReference type="Pfam" id="PF04397">
    <property type="entry name" value="LytTR"/>
    <property type="match status" value="1"/>
</dbReference>
<dbReference type="SUPFAM" id="SSF52172">
    <property type="entry name" value="CheY-like"/>
    <property type="match status" value="1"/>
</dbReference>
<gene>
    <name evidence="4" type="ORF">G4D63_03940</name>
</gene>
<dbReference type="Pfam" id="PF00072">
    <property type="entry name" value="Response_reg"/>
    <property type="match status" value="1"/>
</dbReference>
<comment type="caution">
    <text evidence="4">The sequence shown here is derived from an EMBL/GenBank/DDBJ whole genome shotgun (WGS) entry which is preliminary data.</text>
</comment>
<dbReference type="AlphaFoldDB" id="A0A6M0Q510"/>
<proteinExistence type="predicted"/>
<dbReference type="GO" id="GO:0000156">
    <property type="term" value="F:phosphorelay response regulator activity"/>
    <property type="evidence" value="ECO:0007669"/>
    <property type="project" value="InterPro"/>
</dbReference>
<reference evidence="4 5" key="1">
    <citation type="submission" date="2020-02" db="EMBL/GenBank/DDBJ databases">
        <title>Bacillus aquiflavi sp. nov., isolated from yellow water of strong flavor Chinese baijiu in Yibin region of China.</title>
        <authorList>
            <person name="Xie J."/>
        </authorList>
    </citation>
    <scope>NUCLEOTIDE SEQUENCE [LARGE SCALE GENOMIC DNA]</scope>
    <source>
        <strain evidence="4 5">SA4</strain>
    </source>
</reference>
<evidence type="ECO:0000259" key="3">
    <source>
        <dbReference type="PROSITE" id="PS50930"/>
    </source>
</evidence>
<dbReference type="SMART" id="SM00850">
    <property type="entry name" value="LytTR"/>
    <property type="match status" value="1"/>
</dbReference>
<dbReference type="PANTHER" id="PTHR37299">
    <property type="entry name" value="TRANSCRIPTIONAL REGULATOR-RELATED"/>
    <property type="match status" value="1"/>
</dbReference>
<sequence>MIKVMIVEDERLAREELEFLLSQEDDIRLIASLRCGGKLLELVEEHHPDLVFLDIQIPDINGVELAQILNKKKKPPLIIFSTAYQEFAVEAFGLNVVDYLLKPYETGRFKNSMFRVRNILKEKNKLTTTNSFGKLLIEEGNNIILLDPKEIVFAEKVGRHLVIYTETRVITTKMTIVDLENLTRNQAFIKPHRSYLVNEKYIKELRPWINGAYNMFLSNKSETKIPVPRTAIKNLLQQLNGEKGSHI</sequence>